<protein>
    <submittedName>
        <fullName evidence="1">Uncharacterized protein</fullName>
    </submittedName>
</protein>
<evidence type="ECO:0000313" key="2">
    <source>
        <dbReference type="Proteomes" id="UP001062846"/>
    </source>
</evidence>
<evidence type="ECO:0000313" key="1">
    <source>
        <dbReference type="EMBL" id="KAI8549600.1"/>
    </source>
</evidence>
<name>A0ACC0N8S5_RHOML</name>
<dbReference type="Proteomes" id="UP001062846">
    <property type="component" value="Chromosome 6"/>
</dbReference>
<reference evidence="1" key="1">
    <citation type="submission" date="2022-02" db="EMBL/GenBank/DDBJ databases">
        <title>Plant Genome Project.</title>
        <authorList>
            <person name="Zhang R.-G."/>
        </authorList>
    </citation>
    <scope>NUCLEOTIDE SEQUENCE</scope>
    <source>
        <strain evidence="1">AT1</strain>
    </source>
</reference>
<accession>A0ACC0N8S5</accession>
<dbReference type="EMBL" id="CM046393">
    <property type="protein sequence ID" value="KAI8549600.1"/>
    <property type="molecule type" value="Genomic_DNA"/>
</dbReference>
<organism evidence="1 2">
    <name type="scientific">Rhododendron molle</name>
    <name type="common">Chinese azalea</name>
    <name type="synonym">Azalea mollis</name>
    <dbReference type="NCBI Taxonomy" id="49168"/>
    <lineage>
        <taxon>Eukaryota</taxon>
        <taxon>Viridiplantae</taxon>
        <taxon>Streptophyta</taxon>
        <taxon>Embryophyta</taxon>
        <taxon>Tracheophyta</taxon>
        <taxon>Spermatophyta</taxon>
        <taxon>Magnoliopsida</taxon>
        <taxon>eudicotyledons</taxon>
        <taxon>Gunneridae</taxon>
        <taxon>Pentapetalae</taxon>
        <taxon>asterids</taxon>
        <taxon>Ericales</taxon>
        <taxon>Ericaceae</taxon>
        <taxon>Ericoideae</taxon>
        <taxon>Rhodoreae</taxon>
        <taxon>Rhododendron</taxon>
    </lineage>
</organism>
<sequence length="217" mass="24699">MAAIEEVMEMPEDVLTEILSRAPVKSLLRCKSVSKHWYYLIQNPTFISHHHNRARSNDCIVLARQRIIRGQVPDTAFFSMYLVPPDHHHQTSSSSPLQQLNLPSFSTSLHNDDNVVKAIFLLGCHNGLMCLAHDITSSIVIFNPATRESRLLPPPLYESKHRSYLGFTFDPRANDYKVIRFCLSLCRLLRTVRITLLTSHGLSMIATAAIRKFKSTN</sequence>
<gene>
    <name evidence="1" type="ORF">RHMOL_Rhmol06G0037500</name>
</gene>
<comment type="caution">
    <text evidence="1">The sequence shown here is derived from an EMBL/GenBank/DDBJ whole genome shotgun (WGS) entry which is preliminary data.</text>
</comment>
<proteinExistence type="predicted"/>
<keyword evidence="2" id="KW-1185">Reference proteome</keyword>